<evidence type="ECO:0000256" key="6">
    <source>
        <dbReference type="ARBA" id="ARBA00022884"/>
    </source>
</evidence>
<evidence type="ECO:0000313" key="9">
    <source>
        <dbReference type="Proteomes" id="UP000048926"/>
    </source>
</evidence>
<evidence type="ECO:0000256" key="3">
    <source>
        <dbReference type="ARBA" id="ARBA00022801"/>
    </source>
</evidence>
<dbReference type="PANTHER" id="PTHR43694">
    <property type="entry name" value="RIBONUCLEASE J"/>
    <property type="match status" value="1"/>
</dbReference>
<dbReference type="KEGG" id="lagg:B0E33_25565"/>
<dbReference type="EC" id="3.1.-.-" evidence="8"/>
<dbReference type="SUPFAM" id="SSF56281">
    <property type="entry name" value="Metallo-hydrolase/oxidoreductase"/>
    <property type="match status" value="1"/>
</dbReference>
<dbReference type="GO" id="GO:0003723">
    <property type="term" value="F:RNA binding"/>
    <property type="evidence" value="ECO:0007669"/>
    <property type="project" value="UniProtKB-KW"/>
</dbReference>
<name>A0A0M6Y0G5_9HYPH</name>
<dbReference type="InterPro" id="IPR036866">
    <property type="entry name" value="RibonucZ/Hydroxyglut_hydro"/>
</dbReference>
<accession>A0A0M6Y0G5</accession>
<dbReference type="Gene3D" id="3.40.50.10710">
    <property type="entry name" value="Metallo-hydrolase/oxidoreductase"/>
    <property type="match status" value="1"/>
</dbReference>
<keyword evidence="9" id="KW-1185">Reference proteome</keyword>
<dbReference type="CDD" id="cd07714">
    <property type="entry name" value="RNaseJ_MBL-fold"/>
    <property type="match status" value="1"/>
</dbReference>
<keyword evidence="3 8" id="KW-0378">Hydrolase</keyword>
<evidence type="ECO:0000256" key="4">
    <source>
        <dbReference type="ARBA" id="ARBA00022833"/>
    </source>
</evidence>
<evidence type="ECO:0000256" key="2">
    <source>
        <dbReference type="ARBA" id="ARBA00022723"/>
    </source>
</evidence>
<dbReference type="InterPro" id="IPR001279">
    <property type="entry name" value="Metallo-B-lactamas"/>
</dbReference>
<dbReference type="Gene3D" id="3.60.15.10">
    <property type="entry name" value="Ribonuclease Z/Hydroxyacylglutathione hydrolase-like"/>
    <property type="match status" value="1"/>
</dbReference>
<dbReference type="GO" id="GO:0046872">
    <property type="term" value="F:metal ion binding"/>
    <property type="evidence" value="ECO:0007669"/>
    <property type="project" value="UniProtKB-KW"/>
</dbReference>
<dbReference type="PANTHER" id="PTHR43694:SF1">
    <property type="entry name" value="RIBONUCLEASE J"/>
    <property type="match status" value="1"/>
</dbReference>
<sequence>MASAKKNNNNNDIVFLPLGGVGEIGMNLGLYGYGPEDDRTWLIVDCGVSFAGPELPGIDVVVPDIKFLEDEVDNIAGMVITHAHEDHYGGILHLWPFLKVPVYATAFTAGLLAAKTESEPGAEEVPVTVVKQGERHKIGPFDVEFVAMAHSIPEPCALAIRTPAGMVLHTGDWKIDRTPGVGLPIDLDRLAELGREGVMALVCDSTNAIRDGVSPSEADVAVELKKVMAKASKRIAVTTFASNVARIRAIAEAAAANDRDMVIVGRSMHRVIEVAGELGYLDGLKPFHDEEAYGYLPREKTVLLCTGSQGEARAALARIAAGDHRNIALSKGDMVIFSSRTIPGNEKAVGEVLNNLADKDVDIITDRDALVHVSGHPRRGELEQLYKLVQPKVVLPVHGEPLHLAAHAAFAKDLGVPEVVRGKNGDIIRLSAGRAGIIDEAPSGILVKDGDILDDPEVTGVKERRKLSFAGAAVIALVVNRSGELLDDPNVVLLGLPDTDDEGDPMEDIVIKAVRGAVTSIPKNRRKDKDLVAEAARRAARSEILNVWGKKTLCKVMVTQL</sequence>
<keyword evidence="1" id="KW-0540">Nuclease</keyword>
<keyword evidence="2" id="KW-0479">Metal-binding</keyword>
<dbReference type="SMART" id="SM00849">
    <property type="entry name" value="Lactamase_B"/>
    <property type="match status" value="1"/>
</dbReference>
<dbReference type="GO" id="GO:0004527">
    <property type="term" value="F:exonuclease activity"/>
    <property type="evidence" value="ECO:0007669"/>
    <property type="project" value="UniProtKB-KW"/>
</dbReference>
<dbReference type="STRING" id="187304.B0E33_25565"/>
<organism evidence="8 9">
    <name type="scientific">Roseibium aggregatum</name>
    <dbReference type="NCBI Taxonomy" id="187304"/>
    <lineage>
        <taxon>Bacteria</taxon>
        <taxon>Pseudomonadati</taxon>
        <taxon>Pseudomonadota</taxon>
        <taxon>Alphaproteobacteria</taxon>
        <taxon>Hyphomicrobiales</taxon>
        <taxon>Stappiaceae</taxon>
        <taxon>Roseibium</taxon>
    </lineage>
</organism>
<dbReference type="Pfam" id="PF22505">
    <property type="entry name" value="RNase_J_b_CASP"/>
    <property type="match status" value="1"/>
</dbReference>
<dbReference type="Proteomes" id="UP000048926">
    <property type="component" value="Unassembled WGS sequence"/>
</dbReference>
<keyword evidence="6" id="KW-0694">RNA-binding</keyword>
<dbReference type="Pfam" id="PF12706">
    <property type="entry name" value="Lactamase_B_2"/>
    <property type="match status" value="1"/>
</dbReference>
<evidence type="ECO:0000313" key="8">
    <source>
        <dbReference type="EMBL" id="CTQ42490.1"/>
    </source>
</evidence>
<gene>
    <name evidence="8" type="ORF">LAL4801_00918</name>
</gene>
<keyword evidence="4" id="KW-0862">Zinc</keyword>
<keyword evidence="5" id="KW-0269">Exonuclease</keyword>
<feature type="domain" description="Metallo-beta-lactamase" evidence="7">
    <location>
        <begin position="25"/>
        <end position="224"/>
    </location>
</feature>
<dbReference type="EMBL" id="CXST01000001">
    <property type="protein sequence ID" value="CTQ42490.1"/>
    <property type="molecule type" value="Genomic_DNA"/>
</dbReference>
<evidence type="ECO:0000256" key="1">
    <source>
        <dbReference type="ARBA" id="ARBA00022722"/>
    </source>
</evidence>
<evidence type="ECO:0000256" key="5">
    <source>
        <dbReference type="ARBA" id="ARBA00022839"/>
    </source>
</evidence>
<dbReference type="OrthoDB" id="9770211at2"/>
<dbReference type="InterPro" id="IPR055132">
    <property type="entry name" value="RNase_J_b_CASP"/>
</dbReference>
<dbReference type="InterPro" id="IPR042173">
    <property type="entry name" value="RNase_J_2"/>
</dbReference>
<proteinExistence type="predicted"/>
<evidence type="ECO:0000259" key="7">
    <source>
        <dbReference type="SMART" id="SM00849"/>
    </source>
</evidence>
<dbReference type="Pfam" id="PF17770">
    <property type="entry name" value="RNase_J_C"/>
    <property type="match status" value="1"/>
</dbReference>
<dbReference type="RefSeq" id="WP_055654514.1">
    <property type="nucleotide sequence ID" value="NZ_CP045627.1"/>
</dbReference>
<reference evidence="9" key="1">
    <citation type="submission" date="2015-07" db="EMBL/GenBank/DDBJ databases">
        <authorList>
            <person name="Rodrigo-Torres Lidia"/>
            <person name="Arahal R.David."/>
        </authorList>
    </citation>
    <scope>NUCLEOTIDE SEQUENCE [LARGE SCALE GENOMIC DNA]</scope>
    <source>
        <strain evidence="9">CECT 4801</strain>
    </source>
</reference>
<dbReference type="InterPro" id="IPR041636">
    <property type="entry name" value="RNase_J_C"/>
</dbReference>
<dbReference type="AlphaFoldDB" id="A0A0M6Y0G5"/>
<dbReference type="InterPro" id="IPR011108">
    <property type="entry name" value="RMMBL"/>
</dbReference>
<dbReference type="Gene3D" id="3.10.20.580">
    <property type="match status" value="1"/>
</dbReference>
<dbReference type="Pfam" id="PF07521">
    <property type="entry name" value="RMMBL"/>
    <property type="match status" value="1"/>
</dbReference>
<protein>
    <submittedName>
        <fullName evidence="8">Putative ribonuclease Jc</fullName>
        <ecNumber evidence="8">3.1.-.-</ecNumber>
    </submittedName>
</protein>